<sequence length="98" mass="11735">MTRSHLKPEGCQWFILESTFEIDNEVFELILPVTSSIDLPDADNMRRALNSLIKDVGKKYKEAQDYEEWMSQTYLSELFSRFYAEFNEETLFKMQEDY</sequence>
<accession>A0A9N9IN66</accession>
<dbReference type="EMBL" id="CAJVPY010013790">
    <property type="protein sequence ID" value="CAG8742682.1"/>
    <property type="molecule type" value="Genomic_DNA"/>
</dbReference>
<protein>
    <submittedName>
        <fullName evidence="1">26727_t:CDS:1</fullName>
    </submittedName>
</protein>
<organism evidence="1 2">
    <name type="scientific">Dentiscutata erythropus</name>
    <dbReference type="NCBI Taxonomy" id="1348616"/>
    <lineage>
        <taxon>Eukaryota</taxon>
        <taxon>Fungi</taxon>
        <taxon>Fungi incertae sedis</taxon>
        <taxon>Mucoromycota</taxon>
        <taxon>Glomeromycotina</taxon>
        <taxon>Glomeromycetes</taxon>
        <taxon>Diversisporales</taxon>
        <taxon>Gigasporaceae</taxon>
        <taxon>Dentiscutata</taxon>
    </lineage>
</organism>
<proteinExistence type="predicted"/>
<keyword evidence="2" id="KW-1185">Reference proteome</keyword>
<evidence type="ECO:0000313" key="1">
    <source>
        <dbReference type="EMBL" id="CAG8742682.1"/>
    </source>
</evidence>
<dbReference type="Proteomes" id="UP000789405">
    <property type="component" value="Unassembled WGS sequence"/>
</dbReference>
<name>A0A9N9IN66_9GLOM</name>
<evidence type="ECO:0000313" key="2">
    <source>
        <dbReference type="Proteomes" id="UP000789405"/>
    </source>
</evidence>
<gene>
    <name evidence="1" type="ORF">DERYTH_LOCUS16148</name>
</gene>
<comment type="caution">
    <text evidence="1">The sequence shown here is derived from an EMBL/GenBank/DDBJ whole genome shotgun (WGS) entry which is preliminary data.</text>
</comment>
<dbReference type="AlphaFoldDB" id="A0A9N9IN66"/>
<reference evidence="1" key="1">
    <citation type="submission" date="2021-06" db="EMBL/GenBank/DDBJ databases">
        <authorList>
            <person name="Kallberg Y."/>
            <person name="Tangrot J."/>
            <person name="Rosling A."/>
        </authorList>
    </citation>
    <scope>NUCLEOTIDE SEQUENCE</scope>
    <source>
        <strain evidence="1">MA453B</strain>
    </source>
</reference>